<evidence type="ECO:0000256" key="1">
    <source>
        <dbReference type="ARBA" id="ARBA00023015"/>
    </source>
</evidence>
<reference evidence="5" key="1">
    <citation type="journal article" date="2021" name="PeerJ">
        <title>Extensive microbial diversity within the chicken gut microbiome revealed by metagenomics and culture.</title>
        <authorList>
            <person name="Gilroy R."/>
            <person name="Ravi A."/>
            <person name="Getino M."/>
            <person name="Pursley I."/>
            <person name="Horton D.L."/>
            <person name="Alikhan N.F."/>
            <person name="Baker D."/>
            <person name="Gharbi K."/>
            <person name="Hall N."/>
            <person name="Watson M."/>
            <person name="Adriaenssens E.M."/>
            <person name="Foster-Nyarko E."/>
            <person name="Jarju S."/>
            <person name="Secka A."/>
            <person name="Antonio M."/>
            <person name="Oren A."/>
            <person name="Chaudhuri R.R."/>
            <person name="La Ragione R."/>
            <person name="Hildebrand F."/>
            <person name="Pallen M.J."/>
        </authorList>
    </citation>
    <scope>NUCLEOTIDE SEQUENCE</scope>
    <source>
        <strain evidence="5">CHK179-5677</strain>
    </source>
</reference>
<dbReference type="InterPro" id="IPR036388">
    <property type="entry name" value="WH-like_DNA-bd_sf"/>
</dbReference>
<dbReference type="SMART" id="SM00347">
    <property type="entry name" value="HTH_MARR"/>
    <property type="match status" value="1"/>
</dbReference>
<keyword evidence="1" id="KW-0805">Transcription regulation</keyword>
<dbReference type="Gene3D" id="1.10.10.10">
    <property type="entry name" value="Winged helix-like DNA-binding domain superfamily/Winged helix DNA-binding domain"/>
    <property type="match status" value="1"/>
</dbReference>
<dbReference type="Pfam" id="PF01047">
    <property type="entry name" value="MarR"/>
    <property type="match status" value="1"/>
</dbReference>
<accession>A0A921MJB6</accession>
<dbReference type="PANTHER" id="PTHR42756:SF1">
    <property type="entry name" value="TRANSCRIPTIONAL REPRESSOR OF EMRAB OPERON"/>
    <property type="match status" value="1"/>
</dbReference>
<protein>
    <submittedName>
        <fullName evidence="5">MarR family transcriptional regulator</fullName>
    </submittedName>
</protein>
<dbReference type="GO" id="GO:0003677">
    <property type="term" value="F:DNA binding"/>
    <property type="evidence" value="ECO:0007669"/>
    <property type="project" value="UniProtKB-KW"/>
</dbReference>
<feature type="domain" description="HTH marR-type" evidence="4">
    <location>
        <begin position="1"/>
        <end position="136"/>
    </location>
</feature>
<keyword evidence="3" id="KW-0804">Transcription</keyword>
<dbReference type="GO" id="GO:0003700">
    <property type="term" value="F:DNA-binding transcription factor activity"/>
    <property type="evidence" value="ECO:0007669"/>
    <property type="project" value="InterPro"/>
</dbReference>
<evidence type="ECO:0000313" key="5">
    <source>
        <dbReference type="EMBL" id="HJG85510.1"/>
    </source>
</evidence>
<dbReference type="AlphaFoldDB" id="A0A921MJB6"/>
<dbReference type="Proteomes" id="UP000760668">
    <property type="component" value="Unassembled WGS sequence"/>
</dbReference>
<reference evidence="5" key="2">
    <citation type="submission" date="2021-09" db="EMBL/GenBank/DDBJ databases">
        <authorList>
            <person name="Gilroy R."/>
        </authorList>
    </citation>
    <scope>NUCLEOTIDE SEQUENCE</scope>
    <source>
        <strain evidence="5">CHK179-5677</strain>
    </source>
</reference>
<dbReference type="PANTHER" id="PTHR42756">
    <property type="entry name" value="TRANSCRIPTIONAL REGULATOR, MARR"/>
    <property type="match status" value="1"/>
</dbReference>
<evidence type="ECO:0000256" key="3">
    <source>
        <dbReference type="ARBA" id="ARBA00023163"/>
    </source>
</evidence>
<comment type="caution">
    <text evidence="5">The sequence shown here is derived from an EMBL/GenBank/DDBJ whole genome shotgun (WGS) entry which is preliminary data.</text>
</comment>
<dbReference type="InterPro" id="IPR036390">
    <property type="entry name" value="WH_DNA-bd_sf"/>
</dbReference>
<evidence type="ECO:0000313" key="6">
    <source>
        <dbReference type="Proteomes" id="UP000760668"/>
    </source>
</evidence>
<dbReference type="SUPFAM" id="SSF46785">
    <property type="entry name" value="Winged helix' DNA-binding domain"/>
    <property type="match status" value="1"/>
</dbReference>
<dbReference type="PROSITE" id="PS50995">
    <property type="entry name" value="HTH_MARR_2"/>
    <property type="match status" value="1"/>
</dbReference>
<gene>
    <name evidence="5" type="ORF">K8V01_00550</name>
</gene>
<dbReference type="RefSeq" id="WP_191378889.1">
    <property type="nucleotide sequence ID" value="NZ_DYUC01000008.1"/>
</dbReference>
<evidence type="ECO:0000259" key="4">
    <source>
        <dbReference type="PROSITE" id="PS50995"/>
    </source>
</evidence>
<dbReference type="InterPro" id="IPR000835">
    <property type="entry name" value="HTH_MarR-typ"/>
</dbReference>
<sequence>MELENCINFLLSTAQHNVFQYLSGQLAEHGITPAQYGVMNCLWRYRDLTPKQIGELLHLKASSVSGILEQMQKNGLLERNVDPENRRTIRVSPTQKTLDLQPAIEKIILEMNRLVMEPFTEQEQEQIRRSLTVIGSRELS</sequence>
<dbReference type="EMBL" id="DYUC01000008">
    <property type="protein sequence ID" value="HJG85510.1"/>
    <property type="molecule type" value="Genomic_DNA"/>
</dbReference>
<name>A0A921MJB6_9FIRM</name>
<keyword evidence="2" id="KW-0238">DNA-binding</keyword>
<evidence type="ECO:0000256" key="2">
    <source>
        <dbReference type="ARBA" id="ARBA00023125"/>
    </source>
</evidence>
<dbReference type="PRINTS" id="PR00598">
    <property type="entry name" value="HTHMARR"/>
</dbReference>
<proteinExistence type="predicted"/>
<organism evidence="5 6">
    <name type="scientific">Pseudoflavonifractor capillosus</name>
    <dbReference type="NCBI Taxonomy" id="106588"/>
    <lineage>
        <taxon>Bacteria</taxon>
        <taxon>Bacillati</taxon>
        <taxon>Bacillota</taxon>
        <taxon>Clostridia</taxon>
        <taxon>Eubacteriales</taxon>
        <taxon>Oscillospiraceae</taxon>
        <taxon>Pseudoflavonifractor</taxon>
    </lineage>
</organism>